<keyword evidence="7 8" id="KW-0456">Lyase</keyword>
<organism evidence="10 11">
    <name type="scientific">Carboxydichorda subterranea</name>
    <dbReference type="NCBI Taxonomy" id="3109565"/>
    <lineage>
        <taxon>Bacteria</taxon>
        <taxon>Bacillati</taxon>
        <taxon>Bacillota</taxon>
        <taxon>Limnochordia</taxon>
        <taxon>Limnochordales</taxon>
        <taxon>Geochordaceae</taxon>
        <taxon>Carboxydichorda</taxon>
    </lineage>
</organism>
<dbReference type="RefSeq" id="WP_324716142.1">
    <property type="nucleotide sequence ID" value="NZ_CP141615.1"/>
</dbReference>
<dbReference type="NCBIfam" id="TIGR01181">
    <property type="entry name" value="dTDP_gluc_dehyt"/>
    <property type="match status" value="1"/>
</dbReference>
<dbReference type="EC" id="4.2.1.46" evidence="4 8"/>
<dbReference type="Proteomes" id="UP001332192">
    <property type="component" value="Chromosome"/>
</dbReference>
<evidence type="ECO:0000256" key="1">
    <source>
        <dbReference type="ARBA" id="ARBA00001539"/>
    </source>
</evidence>
<dbReference type="InterPro" id="IPR036291">
    <property type="entry name" value="NAD(P)-bd_dom_sf"/>
</dbReference>
<dbReference type="Pfam" id="PF16363">
    <property type="entry name" value="GDP_Man_Dehyd"/>
    <property type="match status" value="1"/>
</dbReference>
<feature type="domain" description="NAD(P)-binding" evidence="9">
    <location>
        <begin position="95"/>
        <end position="357"/>
    </location>
</feature>
<comment type="cofactor">
    <cofactor evidence="2 8">
        <name>NAD(+)</name>
        <dbReference type="ChEBI" id="CHEBI:57540"/>
    </cofactor>
</comment>
<sequence>MGVGENAPRAGPTVLVTGGCGFIGSQFVRLLRRERPAWQVVNLDLMTYAAHLHNLEEVWAGQESRSDDSGAGDALPADGPLQRLDYGKAVSGADPGHVLVRGDVADAALVDRLFTTYRLRYVVHFAAESHVDRSILDPAPFVETNVRGTQVLLEAARRHGVERFVQVSTDEVYGDLEGLPAADEQAPLRPSSPYSASKAAGDLMALAYVRTYGLPAIVTRSSNNYGPHQFPEKLLPLMIWKALRKEPLPVYGDGLQVRDWLWVEDNCRAILAVLERGRPGEVYNIAAGNERSNLEVVGRVCDLVAERTGREPAAVRALVTHVQDRPGHDRRYAMTAAKVQRECGWAPRVSLEEGLARTVDWYLARSRWVERVVSGEWRRYWEAVYERGWSAGR</sequence>
<evidence type="ECO:0000313" key="11">
    <source>
        <dbReference type="Proteomes" id="UP001332192"/>
    </source>
</evidence>
<protein>
    <recommendedName>
        <fullName evidence="5 8">dTDP-glucose 4,6-dehydratase</fullName>
        <ecNumber evidence="4 8">4.2.1.46</ecNumber>
    </recommendedName>
</protein>
<dbReference type="PANTHER" id="PTHR43000">
    <property type="entry name" value="DTDP-D-GLUCOSE 4,6-DEHYDRATASE-RELATED"/>
    <property type="match status" value="1"/>
</dbReference>
<keyword evidence="11" id="KW-1185">Reference proteome</keyword>
<gene>
    <name evidence="10" type="primary">rfbB</name>
    <name evidence="10" type="ORF">U7230_12370</name>
</gene>
<evidence type="ECO:0000256" key="8">
    <source>
        <dbReference type="RuleBase" id="RU004473"/>
    </source>
</evidence>
<comment type="catalytic activity">
    <reaction evidence="1 8">
        <text>dTDP-alpha-D-glucose = dTDP-4-dehydro-6-deoxy-alpha-D-glucose + H2O</text>
        <dbReference type="Rhea" id="RHEA:17221"/>
        <dbReference type="ChEBI" id="CHEBI:15377"/>
        <dbReference type="ChEBI" id="CHEBI:57477"/>
        <dbReference type="ChEBI" id="CHEBI:57649"/>
        <dbReference type="EC" id="4.2.1.46"/>
    </reaction>
</comment>
<evidence type="ECO:0000256" key="6">
    <source>
        <dbReference type="ARBA" id="ARBA00023027"/>
    </source>
</evidence>
<dbReference type="InterPro" id="IPR016040">
    <property type="entry name" value="NAD(P)-bd_dom"/>
</dbReference>
<dbReference type="SUPFAM" id="SSF51735">
    <property type="entry name" value="NAD(P)-binding Rossmann-fold domains"/>
    <property type="match status" value="1"/>
</dbReference>
<dbReference type="Gene3D" id="3.40.50.720">
    <property type="entry name" value="NAD(P)-binding Rossmann-like Domain"/>
    <property type="match status" value="2"/>
</dbReference>
<dbReference type="EMBL" id="CP141615">
    <property type="protein sequence ID" value="WRP16870.1"/>
    <property type="molecule type" value="Genomic_DNA"/>
</dbReference>
<keyword evidence="6" id="KW-0520">NAD</keyword>
<accession>A0ABZ1BVQ4</accession>
<dbReference type="InterPro" id="IPR005888">
    <property type="entry name" value="dTDP_Gluc_deHydtase"/>
</dbReference>
<evidence type="ECO:0000256" key="4">
    <source>
        <dbReference type="ARBA" id="ARBA00011990"/>
    </source>
</evidence>
<comment type="similarity">
    <text evidence="3 8">Belongs to the NAD(P)-dependent epimerase/dehydratase family. dTDP-glucose dehydratase subfamily.</text>
</comment>
<name>A0ABZ1BVQ4_9FIRM</name>
<dbReference type="GO" id="GO:0008460">
    <property type="term" value="F:dTDP-glucose 4,6-dehydratase activity"/>
    <property type="evidence" value="ECO:0007669"/>
    <property type="project" value="UniProtKB-EC"/>
</dbReference>
<reference evidence="10 11" key="1">
    <citation type="journal article" date="2024" name="Front. Microbiol.">
        <title>Novel thermophilic genera Geochorda gen. nov. and Carboxydochorda gen. nov. from the deep terrestrial subsurface reveal the ecophysiological diversity in the class Limnochordia.</title>
        <authorList>
            <person name="Karnachuk O.V."/>
            <person name="Lukina A.P."/>
            <person name="Avakyan M.R."/>
            <person name="Kadnikov V.V."/>
            <person name="Begmatov S."/>
            <person name="Beletsky A.V."/>
            <person name="Vlasova K.G."/>
            <person name="Novikov A.A."/>
            <person name="Shcherbakova V.A."/>
            <person name="Mardanov A.V."/>
            <person name="Ravin N.V."/>
        </authorList>
    </citation>
    <scope>NUCLEOTIDE SEQUENCE [LARGE SCALE GENOMIC DNA]</scope>
    <source>
        <strain evidence="10 11">L945</strain>
    </source>
</reference>
<evidence type="ECO:0000256" key="5">
    <source>
        <dbReference type="ARBA" id="ARBA00016977"/>
    </source>
</evidence>
<evidence type="ECO:0000256" key="3">
    <source>
        <dbReference type="ARBA" id="ARBA00008178"/>
    </source>
</evidence>
<evidence type="ECO:0000259" key="9">
    <source>
        <dbReference type="Pfam" id="PF16363"/>
    </source>
</evidence>
<evidence type="ECO:0000256" key="7">
    <source>
        <dbReference type="ARBA" id="ARBA00023239"/>
    </source>
</evidence>
<proteinExistence type="inferred from homology"/>
<evidence type="ECO:0000313" key="10">
    <source>
        <dbReference type="EMBL" id="WRP16870.1"/>
    </source>
</evidence>
<dbReference type="Gene3D" id="3.90.25.10">
    <property type="entry name" value="UDP-galactose 4-epimerase, domain 1"/>
    <property type="match status" value="1"/>
</dbReference>
<evidence type="ECO:0000256" key="2">
    <source>
        <dbReference type="ARBA" id="ARBA00001911"/>
    </source>
</evidence>
<dbReference type="CDD" id="cd05246">
    <property type="entry name" value="dTDP_GD_SDR_e"/>
    <property type="match status" value="1"/>
</dbReference>